<reference evidence="2 3" key="1">
    <citation type="journal article" date="2017" name="Nature">
        <title>The Apostasia genome and the evolution of orchids.</title>
        <authorList>
            <person name="Zhang G.Q."/>
            <person name="Liu K.W."/>
            <person name="Li Z."/>
            <person name="Lohaus R."/>
            <person name="Hsiao Y.Y."/>
            <person name="Niu S.C."/>
            <person name="Wang J.Y."/>
            <person name="Lin Y.C."/>
            <person name="Xu Q."/>
            <person name="Chen L.J."/>
            <person name="Yoshida K."/>
            <person name="Fujiwara S."/>
            <person name="Wang Z.W."/>
            <person name="Zhang Y.Q."/>
            <person name="Mitsuda N."/>
            <person name="Wang M."/>
            <person name="Liu G.H."/>
            <person name="Pecoraro L."/>
            <person name="Huang H.X."/>
            <person name="Xiao X.J."/>
            <person name="Lin M."/>
            <person name="Wu X.Y."/>
            <person name="Wu W.L."/>
            <person name="Chen Y.Y."/>
            <person name="Chang S.B."/>
            <person name="Sakamoto S."/>
            <person name="Ohme-Takagi M."/>
            <person name="Yagi M."/>
            <person name="Zeng S.J."/>
            <person name="Shen C.Y."/>
            <person name="Yeh C.M."/>
            <person name="Luo Y.B."/>
            <person name="Tsai W.C."/>
            <person name="Van de Peer Y."/>
            <person name="Liu Z.J."/>
        </authorList>
    </citation>
    <scope>NUCLEOTIDE SEQUENCE [LARGE SCALE GENOMIC DNA]</scope>
    <source>
        <strain evidence="3">cv. Shenzhen</strain>
        <tissue evidence="2">Stem</tissue>
    </source>
</reference>
<dbReference type="InterPro" id="IPR041577">
    <property type="entry name" value="RT_RNaseH_2"/>
</dbReference>
<dbReference type="PANTHER" id="PTHR48475:SF2">
    <property type="entry name" value="RIBONUCLEASE H"/>
    <property type="match status" value="1"/>
</dbReference>
<dbReference type="SUPFAM" id="SSF56672">
    <property type="entry name" value="DNA/RNA polymerases"/>
    <property type="match status" value="1"/>
</dbReference>
<evidence type="ECO:0000313" key="3">
    <source>
        <dbReference type="Proteomes" id="UP000236161"/>
    </source>
</evidence>
<organism evidence="2 3">
    <name type="scientific">Apostasia shenzhenica</name>
    <dbReference type="NCBI Taxonomy" id="1088818"/>
    <lineage>
        <taxon>Eukaryota</taxon>
        <taxon>Viridiplantae</taxon>
        <taxon>Streptophyta</taxon>
        <taxon>Embryophyta</taxon>
        <taxon>Tracheophyta</taxon>
        <taxon>Spermatophyta</taxon>
        <taxon>Magnoliopsida</taxon>
        <taxon>Liliopsida</taxon>
        <taxon>Asparagales</taxon>
        <taxon>Orchidaceae</taxon>
        <taxon>Apostasioideae</taxon>
        <taxon>Apostasia</taxon>
    </lineage>
</organism>
<feature type="domain" description="Reverse transcriptase/retrotransposon-derived protein RNase H-like" evidence="1">
    <location>
        <begin position="28"/>
        <end position="100"/>
    </location>
</feature>
<keyword evidence="3" id="KW-1185">Reference proteome</keyword>
<proteinExistence type="predicted"/>
<protein>
    <recommendedName>
        <fullName evidence="1">Reverse transcriptase/retrotransposon-derived protein RNase H-like domain-containing protein</fullName>
    </recommendedName>
</protein>
<dbReference type="Gene3D" id="3.30.70.270">
    <property type="match status" value="1"/>
</dbReference>
<dbReference type="PANTHER" id="PTHR48475">
    <property type="entry name" value="RIBONUCLEASE H"/>
    <property type="match status" value="1"/>
</dbReference>
<accession>A0A2I0AET0</accession>
<name>A0A2I0AET0_9ASPA</name>
<dbReference type="EMBL" id="KZ451987">
    <property type="protein sequence ID" value="PKA54048.1"/>
    <property type="molecule type" value="Genomic_DNA"/>
</dbReference>
<evidence type="ECO:0000259" key="1">
    <source>
        <dbReference type="Pfam" id="PF17919"/>
    </source>
</evidence>
<dbReference type="Pfam" id="PF17919">
    <property type="entry name" value="RT_RNaseH_2"/>
    <property type="match status" value="1"/>
</dbReference>
<dbReference type="Proteomes" id="UP000236161">
    <property type="component" value="Unassembled WGS sequence"/>
</dbReference>
<dbReference type="OrthoDB" id="775972at2759"/>
<dbReference type="InterPro" id="IPR043128">
    <property type="entry name" value="Rev_trsase/Diguanyl_cyclase"/>
</dbReference>
<dbReference type="AlphaFoldDB" id="A0A2I0AET0"/>
<evidence type="ECO:0000313" key="2">
    <source>
        <dbReference type="EMBL" id="PKA54048.1"/>
    </source>
</evidence>
<gene>
    <name evidence="2" type="ORF">AXF42_Ash016213</name>
</gene>
<dbReference type="InterPro" id="IPR043502">
    <property type="entry name" value="DNA/RNA_pol_sf"/>
</dbReference>
<sequence length="152" mass="16728">MAGRFISKAGDRCSPFFRCLRNSKKRLWDSGCEAAFTKLKKYLTSAPILVALKEGMVLSLYLGVSDTAVSVVLLDSVKGVQHPIFYTIHILLDTESRYPTLGSGPSNDSQEATTLLSIPYYSGRHGSTAPKDIAHSRGFKKITQVVYRVGRV</sequence>